<dbReference type="EMBL" id="QXFU01001675">
    <property type="protein sequence ID" value="KAE8997582.1"/>
    <property type="molecule type" value="Genomic_DNA"/>
</dbReference>
<dbReference type="OrthoDB" id="129483at2759"/>
<evidence type="ECO:0000313" key="1">
    <source>
        <dbReference type="EMBL" id="KAE8997582.1"/>
    </source>
</evidence>
<evidence type="ECO:0000313" key="4">
    <source>
        <dbReference type="Proteomes" id="UP000435112"/>
    </source>
</evidence>
<dbReference type="Proteomes" id="UP000429607">
    <property type="component" value="Unassembled WGS sequence"/>
</dbReference>
<evidence type="ECO:0000313" key="3">
    <source>
        <dbReference type="Proteomes" id="UP000429607"/>
    </source>
</evidence>
<evidence type="ECO:0000313" key="2">
    <source>
        <dbReference type="EMBL" id="KAE8999886.1"/>
    </source>
</evidence>
<comment type="caution">
    <text evidence="2">The sequence shown here is derived from an EMBL/GenBank/DDBJ whole genome shotgun (WGS) entry which is preliminary data.</text>
</comment>
<name>A0A6A3JX63_9STRA</name>
<evidence type="ECO:0008006" key="5">
    <source>
        <dbReference type="Google" id="ProtNLM"/>
    </source>
</evidence>
<dbReference type="PANTHER" id="PTHR40866">
    <property type="entry name" value="BED-TYPE DOMAIN-CONTAINING PROTEIN"/>
    <property type="match status" value="1"/>
</dbReference>
<sequence>MPGHDHYNGSRYVRRCYGYLAVNGQIIEFPDFEAGVVKVQSGSEKTLLTAERNAVSRLLRSQHSIADEPIDAPPVARSKRMRAAQAHDNALFKKARQRTTKASKYEETGRIPATSGVAERFFSMVKCSVGYLRKSMSASTLETVLFLKLNWDFVTLDSVAAAIERSNDAEYVDYSDDE</sequence>
<accession>A0A6A3JX63</accession>
<gene>
    <name evidence="2" type="ORF">PR001_g18938</name>
    <name evidence="1" type="ORF">PR002_g18995</name>
</gene>
<dbReference type="EMBL" id="QXFV01001713">
    <property type="protein sequence ID" value="KAE8999886.1"/>
    <property type="molecule type" value="Genomic_DNA"/>
</dbReference>
<protein>
    <recommendedName>
        <fullName evidence="5">HAT C-terminal dimerisation domain-containing protein</fullName>
    </recommendedName>
</protein>
<dbReference type="AlphaFoldDB" id="A0A6A3JX63"/>
<proteinExistence type="predicted"/>
<reference evidence="3 4" key="1">
    <citation type="submission" date="2018-09" db="EMBL/GenBank/DDBJ databases">
        <title>Genomic investigation of the strawberry pathogen Phytophthora fragariae indicates pathogenicity is determined by transcriptional variation in three key races.</title>
        <authorList>
            <person name="Adams T.M."/>
            <person name="Armitage A.D."/>
            <person name="Sobczyk M.K."/>
            <person name="Bates H.J."/>
            <person name="Dunwell J.M."/>
            <person name="Nellist C.F."/>
            <person name="Harrison R.J."/>
        </authorList>
    </citation>
    <scope>NUCLEOTIDE SEQUENCE [LARGE SCALE GENOMIC DNA]</scope>
    <source>
        <strain evidence="2 3">SCRP249</strain>
        <strain evidence="1 4">SCRP324</strain>
    </source>
</reference>
<dbReference type="Proteomes" id="UP000435112">
    <property type="component" value="Unassembled WGS sequence"/>
</dbReference>
<dbReference type="PANTHER" id="PTHR40866:SF1">
    <property type="entry name" value="BED-TYPE DOMAIN-CONTAINING PROTEIN"/>
    <property type="match status" value="1"/>
</dbReference>
<organism evidence="2 3">
    <name type="scientific">Phytophthora rubi</name>
    <dbReference type="NCBI Taxonomy" id="129364"/>
    <lineage>
        <taxon>Eukaryota</taxon>
        <taxon>Sar</taxon>
        <taxon>Stramenopiles</taxon>
        <taxon>Oomycota</taxon>
        <taxon>Peronosporomycetes</taxon>
        <taxon>Peronosporales</taxon>
        <taxon>Peronosporaceae</taxon>
        <taxon>Phytophthora</taxon>
    </lineage>
</organism>